<name>A0A852YJZ2_9MICO</name>
<dbReference type="InterPro" id="IPR010502">
    <property type="entry name" value="Carb-bd_dom_fam9"/>
</dbReference>
<evidence type="ECO:0000259" key="2">
    <source>
        <dbReference type="Pfam" id="PF06452"/>
    </source>
</evidence>
<feature type="region of interest" description="Disordered" evidence="1">
    <location>
        <begin position="1"/>
        <end position="41"/>
    </location>
</feature>
<comment type="caution">
    <text evidence="3">The sequence shown here is derived from an EMBL/GenBank/DDBJ whole genome shotgun (WGS) entry which is preliminary data.</text>
</comment>
<gene>
    <name evidence="3" type="ORF">BJ979_000141</name>
</gene>
<dbReference type="PANTHER" id="PTHR35532:SF5">
    <property type="entry name" value="CARBOHYDRATE-BINDING DOMAIN-CONTAINING PROTEIN"/>
    <property type="match status" value="1"/>
</dbReference>
<evidence type="ECO:0000313" key="3">
    <source>
        <dbReference type="EMBL" id="NYG97515.1"/>
    </source>
</evidence>
<dbReference type="GO" id="GO:0016052">
    <property type="term" value="P:carbohydrate catabolic process"/>
    <property type="evidence" value="ECO:0007669"/>
    <property type="project" value="InterPro"/>
</dbReference>
<feature type="compositionally biased region" description="Basic and acidic residues" evidence="1">
    <location>
        <begin position="31"/>
        <end position="40"/>
    </location>
</feature>
<dbReference type="PANTHER" id="PTHR35532">
    <property type="entry name" value="SIMILAR TO POLYHYDROXYALKANOATE DEPOLYMERASE"/>
    <property type="match status" value="1"/>
</dbReference>
<sequence>MSDESVPADRADGPDRAEGTPATGEVFAVEGVEKTRERRPVAAPPEYTALRVAEPPALDGRLAAPCWQRAPRSPRFVDLVSGASTALATEAAILWDDGNLYVGCWVEQPEVTATLTERDSEIWRDDDVELFIAGPDAAGDGADVDVAVGRGAYYELEVNAFNTIYEVLFAWGRSRTPFGADAPPELHADHPQAVAFDGVGYAHPGGLRTGFWGWDLPGLRTAVHVDGTLNDPSTVDRGWTVEIAVPWSSLEVLARADAVAGASSSAASASAASASAASASAASASAASASGAAASDPRFAVPPNPGDTWRIEVSRFNVAKHGADDSGGWSWSPHGVWDSHLPELFPRVRFSADEV</sequence>
<reference evidence="3 4" key="1">
    <citation type="submission" date="2020-07" db="EMBL/GenBank/DDBJ databases">
        <title>Sequencing the genomes of 1000 actinobacteria strains.</title>
        <authorList>
            <person name="Klenk H.-P."/>
        </authorList>
    </citation>
    <scope>NUCLEOTIDE SEQUENCE [LARGE SCALE GENOMIC DNA]</scope>
    <source>
        <strain evidence="3 4">DSM 23141</strain>
    </source>
</reference>
<evidence type="ECO:0000313" key="4">
    <source>
        <dbReference type="Proteomes" id="UP000553888"/>
    </source>
</evidence>
<dbReference type="SUPFAM" id="SSF49344">
    <property type="entry name" value="CBD9-like"/>
    <property type="match status" value="1"/>
</dbReference>
<organism evidence="3 4">
    <name type="scientific">Schumannella luteola</name>
    <dbReference type="NCBI Taxonomy" id="472059"/>
    <lineage>
        <taxon>Bacteria</taxon>
        <taxon>Bacillati</taxon>
        <taxon>Actinomycetota</taxon>
        <taxon>Actinomycetes</taxon>
        <taxon>Micrococcales</taxon>
        <taxon>Microbacteriaceae</taxon>
        <taxon>Schumannella</taxon>
    </lineage>
</organism>
<dbReference type="CDD" id="cd09620">
    <property type="entry name" value="CBM9_like_3"/>
    <property type="match status" value="1"/>
</dbReference>
<feature type="domain" description="Carbohydrate-binding" evidence="2">
    <location>
        <begin position="59"/>
        <end position="133"/>
    </location>
</feature>
<dbReference type="Proteomes" id="UP000553888">
    <property type="component" value="Unassembled WGS sequence"/>
</dbReference>
<dbReference type="EMBL" id="JACBZY010000001">
    <property type="protein sequence ID" value="NYG97515.1"/>
    <property type="molecule type" value="Genomic_DNA"/>
</dbReference>
<evidence type="ECO:0000256" key="1">
    <source>
        <dbReference type="SAM" id="MobiDB-lite"/>
    </source>
</evidence>
<proteinExistence type="predicted"/>
<protein>
    <recommendedName>
        <fullName evidence="2">Carbohydrate-binding domain-containing protein</fullName>
    </recommendedName>
</protein>
<accession>A0A852YJZ2</accession>
<dbReference type="GO" id="GO:0004553">
    <property type="term" value="F:hydrolase activity, hydrolyzing O-glycosyl compounds"/>
    <property type="evidence" value="ECO:0007669"/>
    <property type="project" value="InterPro"/>
</dbReference>
<keyword evidence="4" id="KW-1185">Reference proteome</keyword>
<dbReference type="GO" id="GO:0030246">
    <property type="term" value="F:carbohydrate binding"/>
    <property type="evidence" value="ECO:0007669"/>
    <property type="project" value="InterPro"/>
</dbReference>
<dbReference type="AlphaFoldDB" id="A0A852YJZ2"/>
<dbReference type="Pfam" id="PF06452">
    <property type="entry name" value="CBM9_1"/>
    <property type="match status" value="1"/>
</dbReference>
<feature type="compositionally biased region" description="Basic and acidic residues" evidence="1">
    <location>
        <begin position="7"/>
        <end position="18"/>
    </location>
</feature>
<dbReference type="Gene3D" id="2.60.40.1190">
    <property type="match status" value="1"/>
</dbReference>
<dbReference type="RefSeq" id="WP_179564236.1">
    <property type="nucleotide sequence ID" value="NZ_JACBZY010000001.1"/>
</dbReference>